<dbReference type="Proteomes" id="UP000214596">
    <property type="component" value="Unassembled WGS sequence"/>
</dbReference>
<dbReference type="GO" id="GO:0009090">
    <property type="term" value="P:homoserine biosynthetic process"/>
    <property type="evidence" value="ECO:0007669"/>
    <property type="project" value="TreeGrafter"/>
</dbReference>
<accession>A0A227J1S6</accession>
<dbReference type="InterPro" id="IPR018042">
    <property type="entry name" value="Aspartate_kinase_CS"/>
</dbReference>
<feature type="domain" description="Aspartate/glutamate/uridylate kinase" evidence="2">
    <location>
        <begin position="2"/>
        <end position="61"/>
    </location>
</feature>
<evidence type="ECO:0000313" key="3">
    <source>
        <dbReference type="EMBL" id="OXE29033.1"/>
    </source>
</evidence>
<evidence type="ECO:0000259" key="2">
    <source>
        <dbReference type="Pfam" id="PF00696"/>
    </source>
</evidence>
<reference evidence="3 4" key="1">
    <citation type="journal article" date="2017" name="Appl. Environ. Microbiol.">
        <title>Parallel evolution of two clades of a major Atlantic endemic Vibrio parahaemolyticus pathogen lineage by independent acquisition of related pathogenicity islands.</title>
        <authorList>
            <person name="Xu F."/>
            <person name="Gonzalez-Escalona N."/>
            <person name="Drees K.P."/>
            <person name="Sebra R.P."/>
            <person name="Cooper V.S."/>
            <person name="Jones S.H."/>
            <person name="Whistler C.A."/>
        </authorList>
    </citation>
    <scope>NUCLEOTIDE SEQUENCE [LARGE SCALE GENOMIC DNA]</scope>
    <source>
        <strain evidence="3 4">MAVP-3</strain>
    </source>
</reference>
<dbReference type="InterPro" id="IPR001048">
    <property type="entry name" value="Asp/Glu/Uridylate_kinase"/>
</dbReference>
<dbReference type="PANTHER" id="PTHR21499">
    <property type="entry name" value="ASPARTATE KINASE"/>
    <property type="match status" value="1"/>
</dbReference>
<comment type="similarity">
    <text evidence="1">Belongs to the aspartokinase family.</text>
</comment>
<evidence type="ECO:0000313" key="4">
    <source>
        <dbReference type="Proteomes" id="UP000214596"/>
    </source>
</evidence>
<feature type="non-terminal residue" evidence="3">
    <location>
        <position position="96"/>
    </location>
</feature>
<dbReference type="Pfam" id="PF00696">
    <property type="entry name" value="AA_kinase"/>
    <property type="match status" value="1"/>
</dbReference>
<dbReference type="AlphaFoldDB" id="A0A227J1S6"/>
<dbReference type="PROSITE" id="PS00324">
    <property type="entry name" value="ASPARTOKINASE"/>
    <property type="match status" value="1"/>
</dbReference>
<name>A0A227J1S6_VIBPH</name>
<dbReference type="GO" id="GO:0009089">
    <property type="term" value="P:lysine biosynthetic process via diaminopimelate"/>
    <property type="evidence" value="ECO:0007669"/>
    <property type="project" value="TreeGrafter"/>
</dbReference>
<sequence>MRVLKFGGSSLADADRFLRAADIIANNAQQEEVAVVLSAPGKTTNKLVAVIEGALRNGEAELQINELEESFKTLFADIQAVLPNLEGAAFDNQVKT</sequence>
<organism evidence="3 4">
    <name type="scientific">Vibrio parahaemolyticus</name>
    <dbReference type="NCBI Taxonomy" id="670"/>
    <lineage>
        <taxon>Bacteria</taxon>
        <taxon>Pseudomonadati</taxon>
        <taxon>Pseudomonadota</taxon>
        <taxon>Gammaproteobacteria</taxon>
        <taxon>Vibrionales</taxon>
        <taxon>Vibrionaceae</taxon>
        <taxon>Vibrio</taxon>
    </lineage>
</organism>
<proteinExistence type="inferred from homology"/>
<dbReference type="PANTHER" id="PTHR21499:SF59">
    <property type="entry name" value="ASPARTOKINASE"/>
    <property type="match status" value="1"/>
</dbReference>
<keyword evidence="3" id="KW-0808">Transferase</keyword>
<dbReference type="EMBL" id="NIXT01003703">
    <property type="protein sequence ID" value="OXE29033.1"/>
    <property type="molecule type" value="Genomic_DNA"/>
</dbReference>
<dbReference type="Gene3D" id="3.40.1160.10">
    <property type="entry name" value="Acetylglutamate kinase-like"/>
    <property type="match status" value="1"/>
</dbReference>
<dbReference type="InterPro" id="IPR036393">
    <property type="entry name" value="AceGlu_kinase-like_sf"/>
</dbReference>
<dbReference type="SUPFAM" id="SSF53633">
    <property type="entry name" value="Carbamate kinase-like"/>
    <property type="match status" value="1"/>
</dbReference>
<comment type="caution">
    <text evidence="3">The sequence shown here is derived from an EMBL/GenBank/DDBJ whole genome shotgun (WGS) entry which is preliminary data.</text>
</comment>
<keyword evidence="3" id="KW-0418">Kinase</keyword>
<dbReference type="GO" id="GO:0004072">
    <property type="term" value="F:aspartate kinase activity"/>
    <property type="evidence" value="ECO:0007669"/>
    <property type="project" value="InterPro"/>
</dbReference>
<protein>
    <submittedName>
        <fullName evidence="3">Bifunctional aspartokinase I/homoserine dehydrogenase I</fullName>
    </submittedName>
</protein>
<gene>
    <name evidence="3" type="ORF">CA163_30775</name>
</gene>
<evidence type="ECO:0000256" key="1">
    <source>
        <dbReference type="ARBA" id="ARBA00010122"/>
    </source>
</evidence>
<dbReference type="GO" id="GO:0005829">
    <property type="term" value="C:cytosol"/>
    <property type="evidence" value="ECO:0007669"/>
    <property type="project" value="TreeGrafter"/>
</dbReference>